<gene>
    <name evidence="2" type="ORF">Anapl_12049</name>
</gene>
<evidence type="ECO:0000313" key="2">
    <source>
        <dbReference type="EMBL" id="EOB08395.1"/>
    </source>
</evidence>
<dbReference type="AlphaFoldDB" id="R0M2U6"/>
<organism evidence="2 3">
    <name type="scientific">Anas platyrhynchos</name>
    <name type="common">Mallard</name>
    <name type="synonym">Anas boschas</name>
    <dbReference type="NCBI Taxonomy" id="8839"/>
    <lineage>
        <taxon>Eukaryota</taxon>
        <taxon>Metazoa</taxon>
        <taxon>Chordata</taxon>
        <taxon>Craniata</taxon>
        <taxon>Vertebrata</taxon>
        <taxon>Euteleostomi</taxon>
        <taxon>Archelosauria</taxon>
        <taxon>Archosauria</taxon>
        <taxon>Dinosauria</taxon>
        <taxon>Saurischia</taxon>
        <taxon>Theropoda</taxon>
        <taxon>Coelurosauria</taxon>
        <taxon>Aves</taxon>
        <taxon>Neognathae</taxon>
        <taxon>Galloanserae</taxon>
        <taxon>Anseriformes</taxon>
        <taxon>Anatidae</taxon>
        <taxon>Anatinae</taxon>
        <taxon>Anas</taxon>
    </lineage>
</organism>
<evidence type="ECO:0000256" key="1">
    <source>
        <dbReference type="SAM" id="MobiDB-lite"/>
    </source>
</evidence>
<proteinExistence type="predicted"/>
<sequence>MTFLSWHKMYKRSVAWARDSGSKQPDFSPLTGGAGTLLSSLCRREGWLSPAVRGLAEPSDQDTSGQRKGSSDVRLASSTPQSASPLAHPFVLHFALHQVAGLRRASRSPVITFHFFLASPLLSPSFHAKGTDLSPEGTDGGPQVLRGWDGPEPFTSVLLTDTAEVTLCAVLFVSSPLPFLYIYLSIGEYWLKQKTETIPATTNAHHLRSLASMPNTLEGPAAQKSFSSMKRNTSDQADALRLGFFSYNKNISQLEPAQLLGSQSSSAVAAVAVKSFLNRRTDIYGELERLQAEDYK</sequence>
<protein>
    <submittedName>
        <fullName evidence="2">Uncharacterized protein</fullName>
    </submittedName>
</protein>
<evidence type="ECO:0000313" key="3">
    <source>
        <dbReference type="Proteomes" id="UP000296049"/>
    </source>
</evidence>
<keyword evidence="3" id="KW-1185">Reference proteome</keyword>
<name>R0M2U6_ANAPL</name>
<reference evidence="3" key="1">
    <citation type="journal article" date="2013" name="Nat. Genet.">
        <title>The duck genome and transcriptome provide insight into an avian influenza virus reservoir species.</title>
        <authorList>
            <person name="Huang Y."/>
            <person name="Li Y."/>
            <person name="Burt D.W."/>
            <person name="Chen H."/>
            <person name="Zhang Y."/>
            <person name="Qian W."/>
            <person name="Kim H."/>
            <person name="Gan S."/>
            <person name="Zhao Y."/>
            <person name="Li J."/>
            <person name="Yi K."/>
            <person name="Feng H."/>
            <person name="Zhu P."/>
            <person name="Li B."/>
            <person name="Liu Q."/>
            <person name="Fairley S."/>
            <person name="Magor K.E."/>
            <person name="Du Z."/>
            <person name="Hu X."/>
            <person name="Goodman L."/>
            <person name="Tafer H."/>
            <person name="Vignal A."/>
            <person name="Lee T."/>
            <person name="Kim K.W."/>
            <person name="Sheng Z."/>
            <person name="An Y."/>
            <person name="Searle S."/>
            <person name="Herrero J."/>
            <person name="Groenen M.A."/>
            <person name="Crooijmans R.P."/>
            <person name="Faraut T."/>
            <person name="Cai Q."/>
            <person name="Webster R.G."/>
            <person name="Aldridge J.R."/>
            <person name="Warren W.C."/>
            <person name="Bartschat S."/>
            <person name="Kehr S."/>
            <person name="Marz M."/>
            <person name="Stadler P.F."/>
            <person name="Smith J."/>
            <person name="Kraus R.H."/>
            <person name="Zhao Y."/>
            <person name="Ren L."/>
            <person name="Fei J."/>
            <person name="Morisson M."/>
            <person name="Kaiser P."/>
            <person name="Griffin D.K."/>
            <person name="Rao M."/>
            <person name="Pitel F."/>
            <person name="Wang J."/>
            <person name="Li N."/>
        </authorList>
    </citation>
    <scope>NUCLEOTIDE SEQUENCE [LARGE SCALE GENOMIC DNA]</scope>
</reference>
<dbReference type="EMBL" id="KB742449">
    <property type="protein sequence ID" value="EOB08395.1"/>
    <property type="molecule type" value="Genomic_DNA"/>
</dbReference>
<accession>R0M2U6</accession>
<dbReference type="Proteomes" id="UP000296049">
    <property type="component" value="Unassembled WGS sequence"/>
</dbReference>
<feature type="region of interest" description="Disordered" evidence="1">
    <location>
        <begin position="53"/>
        <end position="81"/>
    </location>
</feature>